<dbReference type="PANTHER" id="PTHR10009">
    <property type="entry name" value="PROTEIN YELLOW-RELATED"/>
    <property type="match status" value="1"/>
</dbReference>
<dbReference type="Gene3D" id="2.120.10.30">
    <property type="entry name" value="TolB, C-terminal domain"/>
    <property type="match status" value="1"/>
</dbReference>
<keyword evidence="5" id="KW-1185">Reference proteome</keyword>
<evidence type="ECO:0000313" key="5">
    <source>
        <dbReference type="Proteomes" id="UP000792457"/>
    </source>
</evidence>
<feature type="non-terminal residue" evidence="4">
    <location>
        <position position="1"/>
    </location>
</feature>
<comment type="subcellular location">
    <subcellularLocation>
        <location evidence="1">Secreted</location>
    </subcellularLocation>
</comment>
<dbReference type="Proteomes" id="UP000792457">
    <property type="component" value="Unassembled WGS sequence"/>
</dbReference>
<dbReference type="GO" id="GO:0005576">
    <property type="term" value="C:extracellular region"/>
    <property type="evidence" value="ECO:0007669"/>
    <property type="project" value="UniProtKB-SubCell"/>
</dbReference>
<evidence type="ECO:0008006" key="6">
    <source>
        <dbReference type="Google" id="ProtNLM"/>
    </source>
</evidence>
<reference evidence="4" key="1">
    <citation type="submission" date="2013-04" db="EMBL/GenBank/DDBJ databases">
        <authorList>
            <person name="Qu J."/>
            <person name="Murali S.C."/>
            <person name="Bandaranaike D."/>
            <person name="Bellair M."/>
            <person name="Blankenburg K."/>
            <person name="Chao H."/>
            <person name="Dinh H."/>
            <person name="Doddapaneni H."/>
            <person name="Downs B."/>
            <person name="Dugan-Rocha S."/>
            <person name="Elkadiri S."/>
            <person name="Gnanaolivu R.D."/>
            <person name="Hernandez B."/>
            <person name="Javaid M."/>
            <person name="Jayaseelan J.C."/>
            <person name="Lee S."/>
            <person name="Li M."/>
            <person name="Ming W."/>
            <person name="Munidasa M."/>
            <person name="Muniz J."/>
            <person name="Nguyen L."/>
            <person name="Ongeri F."/>
            <person name="Osuji N."/>
            <person name="Pu L.-L."/>
            <person name="Puazo M."/>
            <person name="Qu C."/>
            <person name="Quiroz J."/>
            <person name="Raj R."/>
            <person name="Weissenberger G."/>
            <person name="Xin Y."/>
            <person name="Zou X."/>
            <person name="Han Y."/>
            <person name="Richards S."/>
            <person name="Worley K."/>
            <person name="Muzny D."/>
            <person name="Gibbs R."/>
        </authorList>
    </citation>
    <scope>NUCLEOTIDE SEQUENCE</scope>
    <source>
        <strain evidence="4">Sampled in the wild</strain>
    </source>
</reference>
<dbReference type="OrthoDB" id="9977471at2759"/>
<dbReference type="AlphaFoldDB" id="A0A8K0KH26"/>
<dbReference type="InterPro" id="IPR017996">
    <property type="entry name" value="MRJP/yellow-related"/>
</dbReference>
<dbReference type="PANTHER" id="PTHR10009:SF18">
    <property type="entry name" value="PROTEIN YELLOW-LIKE PROTEIN"/>
    <property type="match status" value="1"/>
</dbReference>
<organism evidence="4 5">
    <name type="scientific">Ladona fulva</name>
    <name type="common">Scarce chaser dragonfly</name>
    <name type="synonym">Libellula fulva</name>
    <dbReference type="NCBI Taxonomy" id="123851"/>
    <lineage>
        <taxon>Eukaryota</taxon>
        <taxon>Metazoa</taxon>
        <taxon>Ecdysozoa</taxon>
        <taxon>Arthropoda</taxon>
        <taxon>Hexapoda</taxon>
        <taxon>Insecta</taxon>
        <taxon>Pterygota</taxon>
        <taxon>Palaeoptera</taxon>
        <taxon>Odonata</taxon>
        <taxon>Epiprocta</taxon>
        <taxon>Anisoptera</taxon>
        <taxon>Libelluloidea</taxon>
        <taxon>Libellulidae</taxon>
        <taxon>Ladona</taxon>
    </lineage>
</organism>
<dbReference type="Pfam" id="PF03022">
    <property type="entry name" value="MRJP"/>
    <property type="match status" value="1"/>
</dbReference>
<proteinExistence type="inferred from homology"/>
<dbReference type="EMBL" id="KZ308600">
    <property type="protein sequence ID" value="KAG8232183.1"/>
    <property type="molecule type" value="Genomic_DNA"/>
</dbReference>
<dbReference type="SUPFAM" id="SSF63829">
    <property type="entry name" value="Calcium-dependent phosphotriesterase"/>
    <property type="match status" value="1"/>
</dbReference>
<accession>A0A8K0KH26</accession>
<evidence type="ECO:0000256" key="3">
    <source>
        <dbReference type="ARBA" id="ARBA00022525"/>
    </source>
</evidence>
<sequence>GKPLLARENFEVVYQWILLDYDWESQEQKEEAIESGEFDPKNNTISGIKIWKDRVFVSTPRLLSGVPSTINWLQYPAKKEKNPQTKPLIPFPNWEMQKVGNCSAIQNVQSMEIDTTGRMWVLDVGSKYLLTPTPNTECRPKLLIYDLNEDADELLHVHVFSEEVASEQSFLNDLVLDINEERGHTQTFAYIADSGMPGGIVVYHFENDTTWRVEDNKTMNADPDAVEAKVGDKEAMLSFNIDGIALTPPRHRNKLVFYSPLGSFHLYSIPAEVLMNPDCFGIKEEIHDYGTRSSQSDGMMFDNKGNLYFGLLANNSLAVWSHSNRRKDRKGRIREIILAKDNKKLIWIDSLGFDLKGFLWFTSNRLQNIQAMDVPEDEVNYRINRIRLAKKKSYMYN</sequence>
<name>A0A8K0KH26_LADFU</name>
<evidence type="ECO:0000313" key="4">
    <source>
        <dbReference type="EMBL" id="KAG8232183.1"/>
    </source>
</evidence>
<dbReference type="InterPro" id="IPR011042">
    <property type="entry name" value="6-blade_b-propeller_TolB-like"/>
</dbReference>
<evidence type="ECO:0000256" key="1">
    <source>
        <dbReference type="ARBA" id="ARBA00004613"/>
    </source>
</evidence>
<protein>
    <recommendedName>
        <fullName evidence="6">Bee-milk protein</fullName>
    </recommendedName>
</protein>
<reference evidence="4" key="2">
    <citation type="submission" date="2017-10" db="EMBL/GenBank/DDBJ databases">
        <title>Ladona fulva Genome sequencing and assembly.</title>
        <authorList>
            <person name="Murali S."/>
            <person name="Richards S."/>
            <person name="Bandaranaike D."/>
            <person name="Bellair M."/>
            <person name="Blankenburg K."/>
            <person name="Chao H."/>
            <person name="Dinh H."/>
            <person name="Doddapaneni H."/>
            <person name="Dugan-Rocha S."/>
            <person name="Elkadiri S."/>
            <person name="Gnanaolivu R."/>
            <person name="Hernandez B."/>
            <person name="Skinner E."/>
            <person name="Javaid M."/>
            <person name="Lee S."/>
            <person name="Li M."/>
            <person name="Ming W."/>
            <person name="Munidasa M."/>
            <person name="Muniz J."/>
            <person name="Nguyen L."/>
            <person name="Hughes D."/>
            <person name="Osuji N."/>
            <person name="Pu L.-L."/>
            <person name="Puazo M."/>
            <person name="Qu C."/>
            <person name="Quiroz J."/>
            <person name="Raj R."/>
            <person name="Weissenberger G."/>
            <person name="Xin Y."/>
            <person name="Zou X."/>
            <person name="Han Y."/>
            <person name="Worley K."/>
            <person name="Muzny D."/>
            <person name="Gibbs R."/>
        </authorList>
    </citation>
    <scope>NUCLEOTIDE SEQUENCE</scope>
    <source>
        <strain evidence="4">Sampled in the wild</strain>
    </source>
</reference>
<evidence type="ECO:0000256" key="2">
    <source>
        <dbReference type="ARBA" id="ARBA00009127"/>
    </source>
</evidence>
<comment type="caution">
    <text evidence="4">The sequence shown here is derived from an EMBL/GenBank/DDBJ whole genome shotgun (WGS) entry which is preliminary data.</text>
</comment>
<dbReference type="PRINTS" id="PR01366">
    <property type="entry name" value="ROYALJELLY"/>
</dbReference>
<comment type="similarity">
    <text evidence="2">Belongs to the major royal jelly protein family.</text>
</comment>
<keyword evidence="3" id="KW-0964">Secreted</keyword>
<gene>
    <name evidence="4" type="ORF">J437_LFUL012180</name>
</gene>